<dbReference type="EMBL" id="MN740446">
    <property type="protein sequence ID" value="QHU26923.1"/>
    <property type="molecule type" value="Genomic_DNA"/>
</dbReference>
<organism evidence="2">
    <name type="scientific">viral metagenome</name>
    <dbReference type="NCBI Taxonomy" id="1070528"/>
    <lineage>
        <taxon>unclassified sequences</taxon>
        <taxon>metagenomes</taxon>
        <taxon>organismal metagenomes</taxon>
    </lineage>
</organism>
<dbReference type="Gene3D" id="3.40.50.150">
    <property type="entry name" value="Vaccinia Virus protein VP39"/>
    <property type="match status" value="1"/>
</dbReference>
<dbReference type="SUPFAM" id="SSF53335">
    <property type="entry name" value="S-adenosyl-L-methionine-dependent methyltransferases"/>
    <property type="match status" value="1"/>
</dbReference>
<dbReference type="NCBIfam" id="TIGR01444">
    <property type="entry name" value="fkbM_fam"/>
    <property type="match status" value="1"/>
</dbReference>
<name>A0A6C0L8J0_9ZZZZ</name>
<proteinExistence type="predicted"/>
<accession>A0A6C0L8J0</accession>
<dbReference type="InterPro" id="IPR052514">
    <property type="entry name" value="SAM-dependent_MTase"/>
</dbReference>
<feature type="domain" description="Methyltransferase FkbM" evidence="1">
    <location>
        <begin position="55"/>
        <end position="219"/>
    </location>
</feature>
<dbReference type="InterPro" id="IPR029063">
    <property type="entry name" value="SAM-dependent_MTases_sf"/>
</dbReference>
<dbReference type="PANTHER" id="PTHR34203">
    <property type="entry name" value="METHYLTRANSFERASE, FKBM FAMILY PROTEIN"/>
    <property type="match status" value="1"/>
</dbReference>
<dbReference type="AlphaFoldDB" id="A0A6C0L8J0"/>
<dbReference type="PANTHER" id="PTHR34203:SF13">
    <property type="entry name" value="EXPRESSED PROTEIN"/>
    <property type="match status" value="1"/>
</dbReference>
<sequence length="237" mass="27424">MTSSNRTICKSLDNYSYLCYKGDTISNSLLNYGYWENNLIKYAETYLNDNSIILDIGANIGTWSIPLAIKNRTVHSFEPYDSSFYSLCGNIFINNKEQNIYPHHAALIDDINKKTTMYLPEKANMGGCKLIETMDDYNNTNLHRYKLLTLDSFKLEKVDFIKLDVEGQELNVIKGGIETIMKNKPVIFFECWDINSHHWDKIPNTRYELMDYVKSLGYTINKVNIDGNDNYEAIPIC</sequence>
<evidence type="ECO:0000313" key="2">
    <source>
        <dbReference type="EMBL" id="QHU26923.1"/>
    </source>
</evidence>
<evidence type="ECO:0000259" key="1">
    <source>
        <dbReference type="Pfam" id="PF05050"/>
    </source>
</evidence>
<dbReference type="Pfam" id="PF05050">
    <property type="entry name" value="Methyltransf_21"/>
    <property type="match status" value="1"/>
</dbReference>
<dbReference type="InterPro" id="IPR006342">
    <property type="entry name" value="FkbM_mtfrase"/>
</dbReference>
<reference evidence="2" key="1">
    <citation type="journal article" date="2020" name="Nature">
        <title>Giant virus diversity and host interactions through global metagenomics.</title>
        <authorList>
            <person name="Schulz F."/>
            <person name="Roux S."/>
            <person name="Paez-Espino D."/>
            <person name="Jungbluth S."/>
            <person name="Walsh D.A."/>
            <person name="Denef V.J."/>
            <person name="McMahon K.D."/>
            <person name="Konstantinidis K.T."/>
            <person name="Eloe-Fadrosh E.A."/>
            <person name="Kyrpides N.C."/>
            <person name="Woyke T."/>
        </authorList>
    </citation>
    <scope>NUCLEOTIDE SEQUENCE</scope>
    <source>
        <strain evidence="2">GVMAG-M-3300027759-42</strain>
    </source>
</reference>
<protein>
    <recommendedName>
        <fullName evidence="1">Methyltransferase FkbM domain-containing protein</fullName>
    </recommendedName>
</protein>